<dbReference type="OrthoDB" id="553356at2759"/>
<keyword evidence="3" id="KW-1185">Reference proteome</keyword>
<gene>
    <name evidence="2" type="ORF">VOLCADRAFT_92947</name>
</gene>
<sequence length="941" mass="95336">MQNTSAASALAGADSHAVTLDGRPLIYQDGDSGGRSLRRNGDDCPEPAGEEEAEEPAGEEEAVEGYGEQDEEDEDGPYGGQHSMQRRLGRGQCRGSQISRGDGGGGGAATTAGTAAEEPLPLLDPVCVSAAVCRMVRLHRASPPSSAAAVAGSTEWQPFLRLAAAAVRHCLANAATSATAGELPSAAFTLGAGREAVVPATAAVSSWVVRATQLKAVAAADSGGGGGNGHLHAVSPATLAFVEAAAAAELAAVDAVAATAGSGGGLSSTAVAAAAAPVGRFRPRELANVVWGLACLRSQDAQLCGRREDQVLLLRLAEELLPRPPLDEQASGLAAMESAAGSSATAHSGGSVSSSSCSWFRSRWQPGELAMMAWGMARAGVAPPSRRWLLSFIAAWDERTLMSAAPSDLACLACPSGWPAQSTYGAVPLREQPPPPGRRNAGHRRITKDALNSEQNLSRPPGGAGACRTAAGSDVRHVDGSGQRAAGSWGVSELAMLIWSVGELQLAPPADWMEAALRAAAAAAPAAPPLALATTLRGGSASCSSSTLAVQQLHGSTDAITSGDTVGTGSGRTCPAADQLRVSRPMGHSFPFHVAADGAAVATAAPLPSPGAAQQQQQQLLHQRPPRRPPQSPPPCQSLVAAFVRSYLGRCAAAIGGFGPSQVVDLLAAVEALAASGHLPPPEALPVPVEKLLDAAVARLQRCYSLGLGARHLLAATGSLAAMGHTPPGEWLDWWLDEMYGSFVAGRLRCHELAAVLRALAAFRVVPGTAWRAALLTAAAGQLRHTDRPGLTNLAASMAAAGLRLGSGGGGGGGGGQVVGATLAAPAEAAATASWFWLTRFLRVWSGLRGSQRVHYYGGTSPLLRPPTAHQADSLCEALVALAGPVACWPPAPRAALRAALLRLGALPAVARALGLGPELGLGPGAGLGLGPELGLGDKGI</sequence>
<dbReference type="AlphaFoldDB" id="D8U0V9"/>
<evidence type="ECO:0000313" key="2">
    <source>
        <dbReference type="EMBL" id="EFJ46705.1"/>
    </source>
</evidence>
<feature type="compositionally biased region" description="Low complexity" evidence="1">
    <location>
        <begin position="1"/>
        <end position="17"/>
    </location>
</feature>
<feature type="region of interest" description="Disordered" evidence="1">
    <location>
        <begin position="450"/>
        <end position="485"/>
    </location>
</feature>
<dbReference type="InParanoid" id="D8U0V9"/>
<evidence type="ECO:0000256" key="1">
    <source>
        <dbReference type="SAM" id="MobiDB-lite"/>
    </source>
</evidence>
<feature type="region of interest" description="Disordered" evidence="1">
    <location>
        <begin position="605"/>
        <end position="635"/>
    </location>
</feature>
<reference evidence="2 3" key="1">
    <citation type="journal article" date="2010" name="Science">
        <title>Genomic analysis of organismal complexity in the multicellular green alga Volvox carteri.</title>
        <authorList>
            <person name="Prochnik S.E."/>
            <person name="Umen J."/>
            <person name="Nedelcu A.M."/>
            <person name="Hallmann A."/>
            <person name="Miller S.M."/>
            <person name="Nishii I."/>
            <person name="Ferris P."/>
            <person name="Kuo A."/>
            <person name="Mitros T."/>
            <person name="Fritz-Laylin L.K."/>
            <person name="Hellsten U."/>
            <person name="Chapman J."/>
            <person name="Simakov O."/>
            <person name="Rensing S.A."/>
            <person name="Terry A."/>
            <person name="Pangilinan J."/>
            <person name="Kapitonov V."/>
            <person name="Jurka J."/>
            <person name="Salamov A."/>
            <person name="Shapiro H."/>
            <person name="Schmutz J."/>
            <person name="Grimwood J."/>
            <person name="Lindquist E."/>
            <person name="Lucas S."/>
            <person name="Grigoriev I.V."/>
            <person name="Schmitt R."/>
            <person name="Kirk D."/>
            <person name="Rokhsar D.S."/>
        </authorList>
    </citation>
    <scope>NUCLEOTIDE SEQUENCE [LARGE SCALE GENOMIC DNA]</scope>
    <source>
        <strain evidence="3">f. Nagariensis / Eve</strain>
    </source>
</reference>
<feature type="region of interest" description="Disordered" evidence="1">
    <location>
        <begin position="1"/>
        <end position="112"/>
    </location>
</feature>
<evidence type="ECO:0000313" key="3">
    <source>
        <dbReference type="Proteomes" id="UP000001058"/>
    </source>
</evidence>
<dbReference type="EMBL" id="GL378349">
    <property type="protein sequence ID" value="EFJ46705.1"/>
    <property type="molecule type" value="Genomic_DNA"/>
</dbReference>
<organism evidence="3">
    <name type="scientific">Volvox carteri f. nagariensis</name>
    <dbReference type="NCBI Taxonomy" id="3068"/>
    <lineage>
        <taxon>Eukaryota</taxon>
        <taxon>Viridiplantae</taxon>
        <taxon>Chlorophyta</taxon>
        <taxon>core chlorophytes</taxon>
        <taxon>Chlorophyceae</taxon>
        <taxon>CS clade</taxon>
        <taxon>Chlamydomonadales</taxon>
        <taxon>Volvocaceae</taxon>
        <taxon>Volvox</taxon>
    </lineage>
</organism>
<protein>
    <submittedName>
        <fullName evidence="2">Uncharacterized protein</fullName>
    </submittedName>
</protein>
<name>D8U0V9_VOLCA</name>
<accession>D8U0V9</accession>
<feature type="compositionally biased region" description="Acidic residues" evidence="1">
    <location>
        <begin position="43"/>
        <end position="76"/>
    </location>
</feature>
<dbReference type="RefSeq" id="XP_002952234.1">
    <property type="nucleotide sequence ID" value="XM_002952188.1"/>
</dbReference>
<feature type="compositionally biased region" description="Low complexity" evidence="1">
    <location>
        <begin position="605"/>
        <end position="623"/>
    </location>
</feature>
<dbReference type="GeneID" id="9628565"/>
<dbReference type="Proteomes" id="UP000001058">
    <property type="component" value="Unassembled WGS sequence"/>
</dbReference>
<dbReference type="KEGG" id="vcn:VOLCADRAFT_92947"/>
<proteinExistence type="predicted"/>